<dbReference type="Pfam" id="PF20253">
    <property type="entry name" value="DUF6604"/>
    <property type="match status" value="1"/>
</dbReference>
<dbReference type="InterPro" id="IPR046539">
    <property type="entry name" value="DUF6604"/>
</dbReference>
<dbReference type="PANTHER" id="PTHR38795:SF1">
    <property type="entry name" value="DUF6604 DOMAIN-CONTAINING PROTEIN"/>
    <property type="match status" value="1"/>
</dbReference>
<feature type="domain" description="DUF6604" evidence="2">
    <location>
        <begin position="9"/>
        <end position="197"/>
    </location>
</feature>
<dbReference type="Proteomes" id="UP001174691">
    <property type="component" value="Unassembled WGS sequence"/>
</dbReference>
<evidence type="ECO:0000313" key="3">
    <source>
        <dbReference type="EMBL" id="KAJ9161581.1"/>
    </source>
</evidence>
<gene>
    <name evidence="3" type="ORF">NKR19_g2155</name>
</gene>
<comment type="caution">
    <text evidence="3">The sequence shown here is derived from an EMBL/GenBank/DDBJ whole genome shotgun (WGS) entry which is preliminary data.</text>
</comment>
<reference evidence="3" key="1">
    <citation type="submission" date="2022-07" db="EMBL/GenBank/DDBJ databases">
        <title>Fungi with potential for degradation of polypropylene.</title>
        <authorList>
            <person name="Gostincar C."/>
        </authorList>
    </citation>
    <scope>NUCLEOTIDE SEQUENCE</scope>
    <source>
        <strain evidence="3">EXF-13287</strain>
    </source>
</reference>
<protein>
    <recommendedName>
        <fullName evidence="2">DUF6604 domain-containing protein</fullName>
    </recommendedName>
</protein>
<proteinExistence type="predicted"/>
<sequence length="230" mass="25039">MPELNPYLAYKRDTSRLVYWIVKTSNAIIAASLALSDELNAPRGLNANGRITVAEFVSLSKLIAKHVKPSPQAILHLFEAVIQARTTLFEAYSELAARKSDPKIERSNASQKHFIDALSKAFDVLGGAGCDEKQETGTCSTATIDDEADLDQLLLSKRFAALSMSTVPDAEDEEPSDSGPKEETRSGRTTRNQQKKRPSAKAKKAKPRKASGNKSQQSTEAERAPGRGSH</sequence>
<feature type="compositionally biased region" description="Basic residues" evidence="1">
    <location>
        <begin position="193"/>
        <end position="211"/>
    </location>
</feature>
<dbReference type="EMBL" id="JANBVN010000021">
    <property type="protein sequence ID" value="KAJ9161581.1"/>
    <property type="molecule type" value="Genomic_DNA"/>
</dbReference>
<keyword evidence="4" id="KW-1185">Reference proteome</keyword>
<dbReference type="PANTHER" id="PTHR38795">
    <property type="entry name" value="DUF6604 DOMAIN-CONTAINING PROTEIN"/>
    <property type="match status" value="1"/>
</dbReference>
<organism evidence="3 4">
    <name type="scientific">Coniochaeta hoffmannii</name>
    <dbReference type="NCBI Taxonomy" id="91930"/>
    <lineage>
        <taxon>Eukaryota</taxon>
        <taxon>Fungi</taxon>
        <taxon>Dikarya</taxon>
        <taxon>Ascomycota</taxon>
        <taxon>Pezizomycotina</taxon>
        <taxon>Sordariomycetes</taxon>
        <taxon>Sordariomycetidae</taxon>
        <taxon>Coniochaetales</taxon>
        <taxon>Coniochaetaceae</taxon>
        <taxon>Coniochaeta</taxon>
    </lineage>
</organism>
<evidence type="ECO:0000313" key="4">
    <source>
        <dbReference type="Proteomes" id="UP001174691"/>
    </source>
</evidence>
<feature type="region of interest" description="Disordered" evidence="1">
    <location>
        <begin position="165"/>
        <end position="230"/>
    </location>
</feature>
<name>A0AA38SBA8_9PEZI</name>
<accession>A0AA38SBA8</accession>
<dbReference type="AlphaFoldDB" id="A0AA38SBA8"/>
<feature type="compositionally biased region" description="Basic and acidic residues" evidence="1">
    <location>
        <begin position="220"/>
        <end position="230"/>
    </location>
</feature>
<evidence type="ECO:0000259" key="2">
    <source>
        <dbReference type="Pfam" id="PF20253"/>
    </source>
</evidence>
<evidence type="ECO:0000256" key="1">
    <source>
        <dbReference type="SAM" id="MobiDB-lite"/>
    </source>
</evidence>